<proteinExistence type="predicted"/>
<dbReference type="RefSeq" id="WP_105049958.1">
    <property type="nucleotide sequence ID" value="NZ_CP150661.1"/>
</dbReference>
<organism evidence="2 3">
    <name type="scientific">Polaribacter butkevichii</name>
    <dbReference type="NCBI Taxonomy" id="218490"/>
    <lineage>
        <taxon>Bacteria</taxon>
        <taxon>Pseudomonadati</taxon>
        <taxon>Bacteroidota</taxon>
        <taxon>Flavobacteriia</taxon>
        <taxon>Flavobacteriales</taxon>
        <taxon>Flavobacteriaceae</taxon>
    </lineage>
</organism>
<comment type="caution">
    <text evidence="2">The sequence shown here is derived from an EMBL/GenBank/DDBJ whole genome shotgun (WGS) entry which is preliminary data.</text>
</comment>
<keyword evidence="3" id="KW-1185">Reference proteome</keyword>
<dbReference type="OrthoDB" id="1203191at2"/>
<evidence type="ECO:0000313" key="2">
    <source>
        <dbReference type="EMBL" id="PQJ69024.1"/>
    </source>
</evidence>
<feature type="transmembrane region" description="Helical" evidence="1">
    <location>
        <begin position="7"/>
        <end position="26"/>
    </location>
</feature>
<evidence type="ECO:0000313" key="3">
    <source>
        <dbReference type="Proteomes" id="UP000247345"/>
    </source>
</evidence>
<name>A0A2P6C7Y0_9FLAO</name>
<accession>A0A2P6C7Y0</accession>
<dbReference type="AlphaFoldDB" id="A0A2P6C7Y0"/>
<keyword evidence="1" id="KW-0472">Membrane</keyword>
<keyword evidence="1" id="KW-0812">Transmembrane</keyword>
<dbReference type="Proteomes" id="UP000247345">
    <property type="component" value="Unassembled WGS sequence"/>
</dbReference>
<evidence type="ECO:0000256" key="1">
    <source>
        <dbReference type="SAM" id="Phobius"/>
    </source>
</evidence>
<reference evidence="2 3" key="1">
    <citation type="submission" date="2016-12" db="EMBL/GenBank/DDBJ databases">
        <title>Trade-off between light-utilization and light-protection in marine flavobacteria.</title>
        <authorList>
            <person name="Kumagai Y."/>
            <person name="Yoshizawa S."/>
            <person name="Kogure K."/>
            <person name="Iwasaki W."/>
        </authorList>
    </citation>
    <scope>NUCLEOTIDE SEQUENCE [LARGE SCALE GENOMIC DNA]</scope>
    <source>
        <strain evidence="2 3">KCTC 12100</strain>
    </source>
</reference>
<gene>
    <name evidence="2" type="ORF">BTO14_13380</name>
</gene>
<sequence length="75" mass="8810">MALFKKIYWLIYPMLIGLFMLIFDLVYKTDNFILKIGVCSVIAFILSPRKKIILTQTGKIKQITWLFLKKPISLD</sequence>
<feature type="transmembrane region" description="Helical" evidence="1">
    <location>
        <begin position="32"/>
        <end position="49"/>
    </location>
</feature>
<keyword evidence="1" id="KW-1133">Transmembrane helix</keyword>
<dbReference type="EMBL" id="MSCK01000002">
    <property type="protein sequence ID" value="PQJ69024.1"/>
    <property type="molecule type" value="Genomic_DNA"/>
</dbReference>
<protein>
    <submittedName>
        <fullName evidence="2">Uncharacterized protein</fullName>
    </submittedName>
</protein>